<evidence type="ECO:0000259" key="2">
    <source>
        <dbReference type="Pfam" id="PF07707"/>
    </source>
</evidence>
<accession>A0AA36IDI2</accession>
<dbReference type="Gene3D" id="1.25.40.420">
    <property type="match status" value="1"/>
</dbReference>
<comment type="caution">
    <text evidence="3">The sequence shown here is derived from an EMBL/GenBank/DDBJ whole genome shotgun (WGS) entry which is preliminary data.</text>
</comment>
<feature type="domain" description="BACK" evidence="2">
    <location>
        <begin position="229"/>
        <end position="326"/>
    </location>
</feature>
<gene>
    <name evidence="3" type="ORF">EVOR1521_LOCUS11548</name>
</gene>
<feature type="region of interest" description="Disordered" evidence="1">
    <location>
        <begin position="190"/>
        <end position="222"/>
    </location>
</feature>
<dbReference type="Proteomes" id="UP001178507">
    <property type="component" value="Unassembled WGS sequence"/>
</dbReference>
<dbReference type="InterPro" id="IPR011705">
    <property type="entry name" value="BACK"/>
</dbReference>
<name>A0AA36IDI2_9DINO</name>
<dbReference type="SUPFAM" id="SSF63825">
    <property type="entry name" value="YWTD domain"/>
    <property type="match status" value="1"/>
</dbReference>
<protein>
    <recommendedName>
        <fullName evidence="2">BACK domain-containing protein</fullName>
    </recommendedName>
</protein>
<proteinExistence type="predicted"/>
<reference evidence="3" key="1">
    <citation type="submission" date="2023-08" db="EMBL/GenBank/DDBJ databases">
        <authorList>
            <person name="Chen Y."/>
            <person name="Shah S."/>
            <person name="Dougan E. K."/>
            <person name="Thang M."/>
            <person name="Chan C."/>
        </authorList>
    </citation>
    <scope>NUCLEOTIDE SEQUENCE</scope>
</reference>
<sequence length="351" mass="38510">MPSPGANSALRRPEGVFVLGTSLYVADTDQHRVLQYGLSGGDGTVVAGGNGVGSDLNQLSSPAQLFVDDSEQESGSAVVHIYVVDTDNHRVMKIREDTGDATEVAGGCLESPNYIVPCIQGGVHDPPRPWPDNMEELNPSSDNPPIYHFWGPSGLHVDVSTMDITVADSLNHRPGLGSSPLTTQLAKRFRSEAQGQHPGQKERSRRDAAPAGTSSTKRKWPGNKHEFHEIGVQYGLSKLVDKCIELIVTDDHILESEDFNGLSQAAMIELAKHDAWNLHEDSIYDIFMRWATVNSQNEEEKRQLSEPLMEQLRYPHMSISKLKKMWKSPADTVPADLVVEALFVKLEAPAG</sequence>
<dbReference type="Gene3D" id="2.120.10.30">
    <property type="entry name" value="TolB, C-terminal domain"/>
    <property type="match status" value="1"/>
</dbReference>
<dbReference type="InterPro" id="IPR011042">
    <property type="entry name" value="6-blade_b-propeller_TolB-like"/>
</dbReference>
<evidence type="ECO:0000313" key="4">
    <source>
        <dbReference type="Proteomes" id="UP001178507"/>
    </source>
</evidence>
<dbReference type="Pfam" id="PF07707">
    <property type="entry name" value="BACK"/>
    <property type="match status" value="1"/>
</dbReference>
<dbReference type="AlphaFoldDB" id="A0AA36IDI2"/>
<organism evidence="3 4">
    <name type="scientific">Effrenium voratum</name>
    <dbReference type="NCBI Taxonomy" id="2562239"/>
    <lineage>
        <taxon>Eukaryota</taxon>
        <taxon>Sar</taxon>
        <taxon>Alveolata</taxon>
        <taxon>Dinophyceae</taxon>
        <taxon>Suessiales</taxon>
        <taxon>Symbiodiniaceae</taxon>
        <taxon>Effrenium</taxon>
    </lineage>
</organism>
<feature type="compositionally biased region" description="Basic and acidic residues" evidence="1">
    <location>
        <begin position="199"/>
        <end position="208"/>
    </location>
</feature>
<evidence type="ECO:0000256" key="1">
    <source>
        <dbReference type="SAM" id="MobiDB-lite"/>
    </source>
</evidence>
<dbReference type="EMBL" id="CAUJNA010001147">
    <property type="protein sequence ID" value="CAJ1384746.1"/>
    <property type="molecule type" value="Genomic_DNA"/>
</dbReference>
<keyword evidence="4" id="KW-1185">Reference proteome</keyword>
<evidence type="ECO:0000313" key="3">
    <source>
        <dbReference type="EMBL" id="CAJ1384746.1"/>
    </source>
</evidence>